<protein>
    <submittedName>
        <fullName evidence="2">NADPH-dependent FMN reductase</fullName>
    </submittedName>
</protein>
<name>N0E2A5_9MICO</name>
<dbReference type="Proteomes" id="UP000013167">
    <property type="component" value="Unassembled WGS sequence"/>
</dbReference>
<dbReference type="HOGENOM" id="CLU_055322_2_2_11"/>
<dbReference type="InterPro" id="IPR029039">
    <property type="entry name" value="Flavoprotein-like_sf"/>
</dbReference>
<dbReference type="PANTHER" id="PTHR30543:SF21">
    <property type="entry name" value="NAD(P)H-DEPENDENT FMN REDUCTASE LOT6"/>
    <property type="match status" value="1"/>
</dbReference>
<accession>N0E2A5</accession>
<dbReference type="GO" id="GO:0005829">
    <property type="term" value="C:cytosol"/>
    <property type="evidence" value="ECO:0007669"/>
    <property type="project" value="TreeGrafter"/>
</dbReference>
<feature type="domain" description="NADPH-dependent FMN reductase-like" evidence="1">
    <location>
        <begin position="1"/>
        <end position="149"/>
    </location>
</feature>
<dbReference type="GO" id="GO:0010181">
    <property type="term" value="F:FMN binding"/>
    <property type="evidence" value="ECO:0007669"/>
    <property type="project" value="TreeGrafter"/>
</dbReference>
<dbReference type="AlphaFoldDB" id="N0E2A5"/>
<dbReference type="SUPFAM" id="SSF52218">
    <property type="entry name" value="Flavoproteins"/>
    <property type="match status" value="1"/>
</dbReference>
<dbReference type="Gene3D" id="3.40.50.360">
    <property type="match status" value="1"/>
</dbReference>
<reference evidence="2 3" key="1">
    <citation type="journal article" date="2013" name="ISME J.">
        <title>A metabolic model for members of the genus Tetrasphaera involved in enhanced biological phosphorus removal.</title>
        <authorList>
            <person name="Kristiansen R."/>
            <person name="Nguyen H.T.T."/>
            <person name="Saunders A.M."/>
            <person name="Nielsen J.L."/>
            <person name="Wimmer R."/>
            <person name="Le V.Q."/>
            <person name="McIlroy S.J."/>
            <person name="Petrovski S."/>
            <person name="Seviour R.J."/>
            <person name="Calteau A."/>
            <person name="Nielsen K.L."/>
            <person name="Nielsen P.H."/>
        </authorList>
    </citation>
    <scope>NUCLEOTIDE SEQUENCE [LARGE SCALE GENOMIC DNA]</scope>
    <source>
        <strain evidence="2 3">Lp2</strain>
    </source>
</reference>
<dbReference type="OrthoDB" id="9812295at2"/>
<dbReference type="GO" id="GO:0016491">
    <property type="term" value="F:oxidoreductase activity"/>
    <property type="evidence" value="ECO:0007669"/>
    <property type="project" value="InterPro"/>
</dbReference>
<dbReference type="InterPro" id="IPR005025">
    <property type="entry name" value="FMN_Rdtase-like_dom"/>
</dbReference>
<evidence type="ECO:0000313" key="3">
    <source>
        <dbReference type="Proteomes" id="UP000013167"/>
    </source>
</evidence>
<dbReference type="PANTHER" id="PTHR30543">
    <property type="entry name" value="CHROMATE REDUCTASE"/>
    <property type="match status" value="1"/>
</dbReference>
<dbReference type="Pfam" id="PF03358">
    <property type="entry name" value="FMN_red"/>
    <property type="match status" value="1"/>
</dbReference>
<proteinExistence type="predicted"/>
<dbReference type="STRING" id="1193181.BN10_130053"/>
<dbReference type="InterPro" id="IPR050712">
    <property type="entry name" value="NAD(P)H-dep_reductase"/>
</dbReference>
<dbReference type="EMBL" id="CAIZ01000035">
    <property type="protein sequence ID" value="CCH69039.1"/>
    <property type="molecule type" value="Genomic_DNA"/>
</dbReference>
<sequence>MKIAVVVGSTRPGRVGLSVAEWVHEHAAKRSDADFELLDLKPFGLVLLEEETVPGAANRHYERAETRAWSEAVDRFDGFIWVSPEYNHGVPAALKNAFDVLYPEWNHKAFGIVGYGADCGVRATEHWRQIIANARGVVVRAQVSLSSFHDWTDGVFTPDQRRVKELTTVLDQVVQMTEVLAPLRQPTS</sequence>
<comment type="caution">
    <text evidence="2">The sequence shown here is derived from an EMBL/GenBank/DDBJ whole genome shotgun (WGS) entry which is preliminary data.</text>
</comment>
<dbReference type="eggNOG" id="COG0431">
    <property type="taxonomic scope" value="Bacteria"/>
</dbReference>
<keyword evidence="3" id="KW-1185">Reference proteome</keyword>
<evidence type="ECO:0000259" key="1">
    <source>
        <dbReference type="Pfam" id="PF03358"/>
    </source>
</evidence>
<gene>
    <name evidence="2" type="ORF">BN10_130053</name>
</gene>
<evidence type="ECO:0000313" key="2">
    <source>
        <dbReference type="EMBL" id="CCH69039.1"/>
    </source>
</evidence>
<organism evidence="2 3">
    <name type="scientific">Phycicoccus elongatus Lp2</name>
    <dbReference type="NCBI Taxonomy" id="1193181"/>
    <lineage>
        <taxon>Bacteria</taxon>
        <taxon>Bacillati</taxon>
        <taxon>Actinomycetota</taxon>
        <taxon>Actinomycetes</taxon>
        <taxon>Micrococcales</taxon>
        <taxon>Intrasporangiaceae</taxon>
        <taxon>Phycicoccus</taxon>
    </lineage>
</organism>
<dbReference type="RefSeq" id="WP_010849296.1">
    <property type="nucleotide sequence ID" value="NZ_HF570956.1"/>
</dbReference>